<dbReference type="AlphaFoldDB" id="A0A382KEZ7"/>
<dbReference type="EMBL" id="UINC01080035">
    <property type="protein sequence ID" value="SVC22606.1"/>
    <property type="molecule type" value="Genomic_DNA"/>
</dbReference>
<dbReference type="Gene3D" id="3.40.50.10540">
    <property type="entry name" value="Crotonobetainyl-coa:carnitine coa-transferase, domain 1"/>
    <property type="match status" value="1"/>
</dbReference>
<feature type="non-terminal residue" evidence="2">
    <location>
        <position position="360"/>
    </location>
</feature>
<dbReference type="Pfam" id="PF02515">
    <property type="entry name" value="CoA_transf_3"/>
    <property type="match status" value="1"/>
</dbReference>
<proteinExistence type="predicted"/>
<sequence length="360" mass="38430">VSPKPLDGLCVVDLTHVLAGPYCTYQLGLLGADVIKVESLKGDMVRGWGGTEEQLDKKLGSGFVPQNAGKKSVSIDITQKEGAEVVLKLSESADIFVENYRPGALRKYGLDYESVKHRAPNIIYTSISAFGDTGPHGHRPGFDDVVQATSGYMSVNVRGDGPIRTGGPVLDYATGMHATSAILAAVLLKEKTGEGQRIDIAMQDVTMLLLNRNTSITASTGQESGEPAGNRDGPMLGRFQAKEGYVMLAGYLPVHCRSICAAMGLKRFADFNGKAFAEHSVEVEAVVEQTMLEKTALEWDDIFAKAGVVGGGVRNLTQVLETGQPASRELLTSVNSAAGEFEVTTNGYRINEQVFKPSSG</sequence>
<dbReference type="InterPro" id="IPR050483">
    <property type="entry name" value="CoA-transferase_III_domain"/>
</dbReference>
<organism evidence="2">
    <name type="scientific">marine metagenome</name>
    <dbReference type="NCBI Taxonomy" id="408172"/>
    <lineage>
        <taxon>unclassified sequences</taxon>
        <taxon>metagenomes</taxon>
        <taxon>ecological metagenomes</taxon>
    </lineage>
</organism>
<dbReference type="GO" id="GO:0008410">
    <property type="term" value="F:CoA-transferase activity"/>
    <property type="evidence" value="ECO:0007669"/>
    <property type="project" value="TreeGrafter"/>
</dbReference>
<name>A0A382KEZ7_9ZZZZ</name>
<dbReference type="SUPFAM" id="SSF89796">
    <property type="entry name" value="CoA-transferase family III (CaiB/BaiF)"/>
    <property type="match status" value="1"/>
</dbReference>
<keyword evidence="1" id="KW-0808">Transferase</keyword>
<accession>A0A382KEZ7</accession>
<dbReference type="Gene3D" id="3.30.1540.10">
    <property type="entry name" value="formyl-coa transferase, domain 3"/>
    <property type="match status" value="1"/>
</dbReference>
<dbReference type="InterPro" id="IPR023606">
    <property type="entry name" value="CoA-Trfase_III_dom_1_sf"/>
</dbReference>
<feature type="non-terminal residue" evidence="2">
    <location>
        <position position="1"/>
    </location>
</feature>
<protein>
    <recommendedName>
        <fullName evidence="3">CoA transferase</fullName>
    </recommendedName>
</protein>
<reference evidence="2" key="1">
    <citation type="submission" date="2018-05" db="EMBL/GenBank/DDBJ databases">
        <authorList>
            <person name="Lanie J.A."/>
            <person name="Ng W.-L."/>
            <person name="Kazmierczak K.M."/>
            <person name="Andrzejewski T.M."/>
            <person name="Davidsen T.M."/>
            <person name="Wayne K.J."/>
            <person name="Tettelin H."/>
            <person name="Glass J.I."/>
            <person name="Rusch D."/>
            <person name="Podicherti R."/>
            <person name="Tsui H.-C.T."/>
            <person name="Winkler M.E."/>
        </authorList>
    </citation>
    <scope>NUCLEOTIDE SEQUENCE</scope>
</reference>
<dbReference type="PANTHER" id="PTHR48207">
    <property type="entry name" value="SUCCINATE--HYDROXYMETHYLGLUTARATE COA-TRANSFERASE"/>
    <property type="match status" value="1"/>
</dbReference>
<dbReference type="PANTHER" id="PTHR48207:SF3">
    <property type="entry name" value="SUCCINATE--HYDROXYMETHYLGLUTARATE COA-TRANSFERASE"/>
    <property type="match status" value="1"/>
</dbReference>
<gene>
    <name evidence="2" type="ORF">METZ01_LOCUS275460</name>
</gene>
<evidence type="ECO:0008006" key="3">
    <source>
        <dbReference type="Google" id="ProtNLM"/>
    </source>
</evidence>
<dbReference type="InterPro" id="IPR003673">
    <property type="entry name" value="CoA-Trfase_fam_III"/>
</dbReference>
<dbReference type="InterPro" id="IPR044855">
    <property type="entry name" value="CoA-Trfase_III_dom3_sf"/>
</dbReference>
<evidence type="ECO:0000313" key="2">
    <source>
        <dbReference type="EMBL" id="SVC22606.1"/>
    </source>
</evidence>
<evidence type="ECO:0000256" key="1">
    <source>
        <dbReference type="ARBA" id="ARBA00022679"/>
    </source>
</evidence>